<evidence type="ECO:0000313" key="11">
    <source>
        <dbReference type="EMBL" id="MBO0902336.1"/>
    </source>
</evidence>
<evidence type="ECO:0000256" key="2">
    <source>
        <dbReference type="ARBA" id="ARBA00022649"/>
    </source>
</evidence>
<evidence type="ECO:0000256" key="1">
    <source>
        <dbReference type="ARBA" id="ARBA00001946"/>
    </source>
</evidence>
<feature type="domain" description="Polymerase nucleotidyl transferase" evidence="10">
    <location>
        <begin position="13"/>
        <end position="93"/>
    </location>
</feature>
<dbReference type="CDD" id="cd05403">
    <property type="entry name" value="NT_KNTase_like"/>
    <property type="match status" value="1"/>
</dbReference>
<dbReference type="Pfam" id="PF01909">
    <property type="entry name" value="NTP_transf_2"/>
    <property type="match status" value="1"/>
</dbReference>
<keyword evidence="4" id="KW-0548">Nucleotidyltransferase</keyword>
<name>A0ABS3J1A7_9HYPH</name>
<organism evidence="11 12">
    <name type="scientific">Jiella sonneratiae</name>
    <dbReference type="NCBI Taxonomy" id="2816856"/>
    <lineage>
        <taxon>Bacteria</taxon>
        <taxon>Pseudomonadati</taxon>
        <taxon>Pseudomonadota</taxon>
        <taxon>Alphaproteobacteria</taxon>
        <taxon>Hyphomicrobiales</taxon>
        <taxon>Aurantimonadaceae</taxon>
        <taxon>Jiella</taxon>
    </lineage>
</organism>
<dbReference type="SUPFAM" id="SSF81301">
    <property type="entry name" value="Nucleotidyltransferase"/>
    <property type="match status" value="1"/>
</dbReference>
<dbReference type="InterPro" id="IPR002934">
    <property type="entry name" value="Polymerase_NTP_transf_dom"/>
</dbReference>
<evidence type="ECO:0000256" key="4">
    <source>
        <dbReference type="ARBA" id="ARBA00022695"/>
    </source>
</evidence>
<sequence length="96" mass="11187">MRPSEALERHRETIREILSRYPVSNPRVFGSVARGEDTEESDLDIVVQAANELSYFDLFRAQDELHLAIGSPVDLRLDDEFSDRVLRRIQRDFRAL</sequence>
<evidence type="ECO:0000256" key="5">
    <source>
        <dbReference type="ARBA" id="ARBA00022723"/>
    </source>
</evidence>
<evidence type="ECO:0000259" key="10">
    <source>
        <dbReference type="Pfam" id="PF01909"/>
    </source>
</evidence>
<keyword evidence="6" id="KW-0547">Nucleotide-binding</keyword>
<comment type="caution">
    <text evidence="11">The sequence shown here is derived from an EMBL/GenBank/DDBJ whole genome shotgun (WGS) entry which is preliminary data.</text>
</comment>
<keyword evidence="7" id="KW-0067">ATP-binding</keyword>
<gene>
    <name evidence="11" type="ORF">J1C47_01665</name>
</gene>
<keyword evidence="2" id="KW-1277">Toxin-antitoxin system</keyword>
<reference evidence="11 12" key="1">
    <citation type="submission" date="2021-03" db="EMBL/GenBank/DDBJ databases">
        <title>Whole genome sequence of Jiella sp. MQZ13P-4.</title>
        <authorList>
            <person name="Tuo L."/>
        </authorList>
    </citation>
    <scope>NUCLEOTIDE SEQUENCE [LARGE SCALE GENOMIC DNA]</scope>
    <source>
        <strain evidence="11 12">MQZ13P-4</strain>
    </source>
</reference>
<evidence type="ECO:0000256" key="3">
    <source>
        <dbReference type="ARBA" id="ARBA00022679"/>
    </source>
</evidence>
<dbReference type="PANTHER" id="PTHR33571:SF12">
    <property type="entry name" value="BSL3053 PROTEIN"/>
    <property type="match status" value="1"/>
</dbReference>
<keyword evidence="12" id="KW-1185">Reference proteome</keyword>
<evidence type="ECO:0000256" key="7">
    <source>
        <dbReference type="ARBA" id="ARBA00022840"/>
    </source>
</evidence>
<comment type="similarity">
    <text evidence="9">Belongs to the MntA antitoxin family.</text>
</comment>
<dbReference type="Proteomes" id="UP000664288">
    <property type="component" value="Unassembled WGS sequence"/>
</dbReference>
<protein>
    <submittedName>
        <fullName evidence="11">Nucleotidyltransferase family protein</fullName>
    </submittedName>
</protein>
<proteinExistence type="inferred from homology"/>
<keyword evidence="5" id="KW-0479">Metal-binding</keyword>
<dbReference type="InterPro" id="IPR043519">
    <property type="entry name" value="NT_sf"/>
</dbReference>
<evidence type="ECO:0000256" key="9">
    <source>
        <dbReference type="ARBA" id="ARBA00038276"/>
    </source>
</evidence>
<dbReference type="PANTHER" id="PTHR33571">
    <property type="entry name" value="SSL8005 PROTEIN"/>
    <property type="match status" value="1"/>
</dbReference>
<evidence type="ECO:0000256" key="8">
    <source>
        <dbReference type="ARBA" id="ARBA00022842"/>
    </source>
</evidence>
<keyword evidence="8" id="KW-0460">Magnesium</keyword>
<accession>A0ABS3J1A7</accession>
<dbReference type="Gene3D" id="3.30.460.10">
    <property type="entry name" value="Beta Polymerase, domain 2"/>
    <property type="match status" value="1"/>
</dbReference>
<comment type="cofactor">
    <cofactor evidence="1">
        <name>Mg(2+)</name>
        <dbReference type="ChEBI" id="CHEBI:18420"/>
    </cofactor>
</comment>
<dbReference type="RefSeq" id="WP_207348971.1">
    <property type="nucleotide sequence ID" value="NZ_JAFMPY010000001.1"/>
</dbReference>
<evidence type="ECO:0000256" key="6">
    <source>
        <dbReference type="ARBA" id="ARBA00022741"/>
    </source>
</evidence>
<dbReference type="InterPro" id="IPR052038">
    <property type="entry name" value="Type-VII_TA_antitoxin"/>
</dbReference>
<dbReference type="EMBL" id="JAFMPY010000001">
    <property type="protein sequence ID" value="MBO0902336.1"/>
    <property type="molecule type" value="Genomic_DNA"/>
</dbReference>
<keyword evidence="3" id="KW-0808">Transferase</keyword>
<evidence type="ECO:0000313" key="12">
    <source>
        <dbReference type="Proteomes" id="UP000664288"/>
    </source>
</evidence>